<feature type="transmembrane region" description="Helical" evidence="6">
    <location>
        <begin position="278"/>
        <end position="298"/>
    </location>
</feature>
<dbReference type="Pfam" id="PF07857">
    <property type="entry name" value="TMEM144"/>
    <property type="match status" value="1"/>
</dbReference>
<reference evidence="8" key="1">
    <citation type="submission" date="2025-08" db="UniProtKB">
        <authorList>
            <consortium name="RefSeq"/>
        </authorList>
    </citation>
    <scope>IDENTIFICATION</scope>
</reference>
<comment type="similarity">
    <text evidence="2">Belongs to the TMEM144 family.</text>
</comment>
<dbReference type="InterPro" id="IPR010651">
    <property type="entry name" value="Sugar_transport"/>
</dbReference>
<evidence type="ECO:0000256" key="6">
    <source>
        <dbReference type="SAM" id="Phobius"/>
    </source>
</evidence>
<dbReference type="InterPro" id="IPR012435">
    <property type="entry name" value="TMEM144"/>
</dbReference>
<dbReference type="GeneID" id="105906173"/>
<feature type="transmembrane region" description="Helical" evidence="6">
    <location>
        <begin position="369"/>
        <end position="391"/>
    </location>
</feature>
<gene>
    <name evidence="8" type="primary">tmem144b</name>
</gene>
<evidence type="ECO:0000256" key="2">
    <source>
        <dbReference type="ARBA" id="ARBA00005731"/>
    </source>
</evidence>
<name>A0A6P8FFS8_CLUHA</name>
<evidence type="ECO:0000256" key="5">
    <source>
        <dbReference type="ARBA" id="ARBA00023136"/>
    </source>
</evidence>
<dbReference type="Proteomes" id="UP000515152">
    <property type="component" value="Chromosome 6"/>
</dbReference>
<dbReference type="OrthoDB" id="426527at2759"/>
<evidence type="ECO:0000256" key="1">
    <source>
        <dbReference type="ARBA" id="ARBA00004141"/>
    </source>
</evidence>
<keyword evidence="3 6" id="KW-0812">Transmembrane</keyword>
<evidence type="ECO:0000256" key="4">
    <source>
        <dbReference type="ARBA" id="ARBA00022989"/>
    </source>
</evidence>
<keyword evidence="4 6" id="KW-1133">Transmembrane helix</keyword>
<dbReference type="PANTHER" id="PTHR16119:SF17">
    <property type="entry name" value="TRANSMEMBRANE PROTEIN 144"/>
    <property type="match status" value="1"/>
</dbReference>
<feature type="transmembrane region" description="Helical" evidence="6">
    <location>
        <begin position="166"/>
        <end position="185"/>
    </location>
</feature>
<organism evidence="7 8">
    <name type="scientific">Clupea harengus</name>
    <name type="common">Atlantic herring</name>
    <dbReference type="NCBI Taxonomy" id="7950"/>
    <lineage>
        <taxon>Eukaryota</taxon>
        <taxon>Metazoa</taxon>
        <taxon>Chordata</taxon>
        <taxon>Craniata</taxon>
        <taxon>Vertebrata</taxon>
        <taxon>Euteleostomi</taxon>
        <taxon>Actinopterygii</taxon>
        <taxon>Neopterygii</taxon>
        <taxon>Teleostei</taxon>
        <taxon>Clupei</taxon>
        <taxon>Clupeiformes</taxon>
        <taxon>Clupeoidei</taxon>
        <taxon>Clupeidae</taxon>
        <taxon>Clupea</taxon>
    </lineage>
</organism>
<dbReference type="GO" id="GO:0015144">
    <property type="term" value="F:carbohydrate transmembrane transporter activity"/>
    <property type="evidence" value="ECO:0007669"/>
    <property type="project" value="InterPro"/>
</dbReference>
<evidence type="ECO:0000313" key="7">
    <source>
        <dbReference type="Proteomes" id="UP000515152"/>
    </source>
</evidence>
<feature type="transmembrane region" description="Helical" evidence="6">
    <location>
        <begin position="232"/>
        <end position="254"/>
    </location>
</feature>
<feature type="transmembrane region" description="Helical" evidence="6">
    <location>
        <begin position="79"/>
        <end position="95"/>
    </location>
</feature>
<dbReference type="CTD" id="449810"/>
<dbReference type="PANTHER" id="PTHR16119">
    <property type="entry name" value="TRANSMEMBRANE PROTEIN 144"/>
    <property type="match status" value="1"/>
</dbReference>
<evidence type="ECO:0000256" key="3">
    <source>
        <dbReference type="ARBA" id="ARBA00022692"/>
    </source>
</evidence>
<accession>A0A6P8FFS8</accession>
<dbReference type="AlphaFoldDB" id="A0A6P8FFS8"/>
<keyword evidence="7" id="KW-1185">Reference proteome</keyword>
<keyword evidence="5 6" id="KW-0472">Membrane</keyword>
<comment type="subcellular location">
    <subcellularLocation>
        <location evidence="1">Membrane</location>
        <topology evidence="1">Multi-pass membrane protein</topology>
    </subcellularLocation>
</comment>
<dbReference type="RefSeq" id="XP_031424534.1">
    <property type="nucleotide sequence ID" value="XM_031568674.2"/>
</dbReference>
<dbReference type="KEGG" id="char:105906173"/>
<feature type="transmembrane region" description="Helical" evidence="6">
    <location>
        <begin position="310"/>
        <end position="330"/>
    </location>
</feature>
<feature type="transmembrane region" description="Helical" evidence="6">
    <location>
        <begin position="49"/>
        <end position="67"/>
    </location>
</feature>
<proteinExistence type="inferred from homology"/>
<feature type="transmembrane region" description="Helical" evidence="6">
    <location>
        <begin position="107"/>
        <end position="126"/>
    </location>
</feature>
<dbReference type="GO" id="GO:0016020">
    <property type="term" value="C:membrane"/>
    <property type="evidence" value="ECO:0007669"/>
    <property type="project" value="UniProtKB-SubCell"/>
</dbReference>
<sequence>MTSWGNQVLSLLTTPGADQSGIAVAANGEPGRNVSDLDVELPWPPSGEVLGFIGCMVAAVFYGSQFVPVKKVETGDGVFFQWVNCLAIWLVGFLGDQLLHSPAVHPFTMLGGAIWATGNITAVPIVKTIGLGLGVLLWGSSGLLIGWASSRFGWFGIGSQDVPRPLLNYCGAALCLFSSCMFVCVKSDLQPCIRTSPILENSPLLTDRQLNSDLFDSSGTWPDNVSPKYKRLLGCSLAILAGIFYGCSFVPVLYIKNQASNNASIFVGASLNDIEYCFAQYNGIFLTSTIYFLVYCVVMKNRPRIYPRSVLPAVFSGTIWGIATYSWFMANTYLNTVITFPIVSAGYSLVAALWGGVVFKEVRGLANCLVFVLAATMVLTGTVLTALSKIWA</sequence>
<feature type="transmembrane region" description="Helical" evidence="6">
    <location>
        <begin position="133"/>
        <end position="154"/>
    </location>
</feature>
<feature type="transmembrane region" description="Helical" evidence="6">
    <location>
        <begin position="336"/>
        <end position="357"/>
    </location>
</feature>
<protein>
    <submittedName>
        <fullName evidence="8">Transmembrane protein 144b isoform X1</fullName>
    </submittedName>
</protein>
<evidence type="ECO:0000313" key="8">
    <source>
        <dbReference type="RefSeq" id="XP_031424534.1"/>
    </source>
</evidence>